<dbReference type="Proteomes" id="UP000622547">
    <property type="component" value="Unassembled WGS sequence"/>
</dbReference>
<evidence type="ECO:0000259" key="1">
    <source>
        <dbReference type="Pfam" id="PF00561"/>
    </source>
</evidence>
<dbReference type="PANTHER" id="PTHR43433">
    <property type="entry name" value="HYDROLASE, ALPHA/BETA FOLD FAMILY PROTEIN"/>
    <property type="match status" value="1"/>
</dbReference>
<feature type="domain" description="AB hydrolase-1" evidence="1">
    <location>
        <begin position="37"/>
        <end position="254"/>
    </location>
</feature>
<dbReference type="EMBL" id="BOOP01000020">
    <property type="protein sequence ID" value="GII39276.1"/>
    <property type="molecule type" value="Genomic_DNA"/>
</dbReference>
<dbReference type="GO" id="GO:0004806">
    <property type="term" value="F:triacylglycerol lipase activity"/>
    <property type="evidence" value="ECO:0007669"/>
    <property type="project" value="TreeGrafter"/>
</dbReference>
<gene>
    <name evidence="2" type="ORF">Pph01_42790</name>
</gene>
<protein>
    <recommendedName>
        <fullName evidence="1">AB hydrolase-1 domain-containing protein</fullName>
    </recommendedName>
</protein>
<dbReference type="RefSeq" id="WP_204074884.1">
    <property type="nucleotide sequence ID" value="NZ_BAABHI010000009.1"/>
</dbReference>
<dbReference type="PANTHER" id="PTHR43433:SF5">
    <property type="entry name" value="AB HYDROLASE-1 DOMAIN-CONTAINING PROTEIN"/>
    <property type="match status" value="1"/>
</dbReference>
<proteinExistence type="predicted"/>
<accession>A0A8J3XGR3</accession>
<comment type="caution">
    <text evidence="2">The sequence shown here is derived from an EMBL/GenBank/DDBJ whole genome shotgun (WGS) entry which is preliminary data.</text>
</comment>
<dbReference type="Gene3D" id="3.40.50.1820">
    <property type="entry name" value="alpha/beta hydrolase"/>
    <property type="match status" value="1"/>
</dbReference>
<dbReference type="InterPro" id="IPR029058">
    <property type="entry name" value="AB_hydrolase_fold"/>
</dbReference>
<sequence>MRINVNKAELCVETFGDPGDPPVLLIGVTMLSWPDELCTALAGRYVVRYDLRDAGQSTFVDPDAPAYDLRDLVTDAAELLVALELAGTHVVGLGVGGFVAQLLALDHPDQVASLTLISTRPVAPGPVDPDLPDHAPELMAELFGRPEPDWTDRDSVIDYMTATARLMSGSRGFDEADTRTGAGLVFDRAGRTAKAQRASHLGSMFAAIDCQPRWRERLGKIAVPTLVVHGDEDPFFPSGNGVALAEKIPGAALLTLRGIGQGLPRTTWPVVVDALLRHTS</sequence>
<evidence type="ECO:0000313" key="2">
    <source>
        <dbReference type="EMBL" id="GII39276.1"/>
    </source>
</evidence>
<evidence type="ECO:0000313" key="3">
    <source>
        <dbReference type="Proteomes" id="UP000622547"/>
    </source>
</evidence>
<dbReference type="InterPro" id="IPR000073">
    <property type="entry name" value="AB_hydrolase_1"/>
</dbReference>
<keyword evidence="3" id="KW-1185">Reference proteome</keyword>
<dbReference type="InterPro" id="IPR050471">
    <property type="entry name" value="AB_hydrolase"/>
</dbReference>
<name>A0A8J3XGR3_9ACTN</name>
<dbReference type="AlphaFoldDB" id="A0A8J3XGR3"/>
<dbReference type="SUPFAM" id="SSF53474">
    <property type="entry name" value="alpha/beta-Hydrolases"/>
    <property type="match status" value="1"/>
</dbReference>
<reference evidence="2 3" key="1">
    <citation type="submission" date="2021-01" db="EMBL/GenBank/DDBJ databases">
        <title>Whole genome shotgun sequence of Planotetraspora phitsanulokensis NBRC 104273.</title>
        <authorList>
            <person name="Komaki H."/>
            <person name="Tamura T."/>
        </authorList>
    </citation>
    <scope>NUCLEOTIDE SEQUENCE [LARGE SCALE GENOMIC DNA]</scope>
    <source>
        <strain evidence="2 3">NBRC 104273</strain>
    </source>
</reference>
<dbReference type="GO" id="GO:0046503">
    <property type="term" value="P:glycerolipid catabolic process"/>
    <property type="evidence" value="ECO:0007669"/>
    <property type="project" value="TreeGrafter"/>
</dbReference>
<organism evidence="2 3">
    <name type="scientific">Planotetraspora phitsanulokensis</name>
    <dbReference type="NCBI Taxonomy" id="575192"/>
    <lineage>
        <taxon>Bacteria</taxon>
        <taxon>Bacillati</taxon>
        <taxon>Actinomycetota</taxon>
        <taxon>Actinomycetes</taxon>
        <taxon>Streptosporangiales</taxon>
        <taxon>Streptosporangiaceae</taxon>
        <taxon>Planotetraspora</taxon>
    </lineage>
</organism>
<dbReference type="Pfam" id="PF00561">
    <property type="entry name" value="Abhydrolase_1"/>
    <property type="match status" value="1"/>
</dbReference>